<name>A0A843UIC1_COLES</name>
<evidence type="ECO:0000313" key="2">
    <source>
        <dbReference type="Proteomes" id="UP000652761"/>
    </source>
</evidence>
<accession>A0A843UIC1</accession>
<dbReference type="AlphaFoldDB" id="A0A843UIC1"/>
<protein>
    <submittedName>
        <fullName evidence="1">Uncharacterized protein</fullName>
    </submittedName>
</protein>
<organism evidence="1 2">
    <name type="scientific">Colocasia esculenta</name>
    <name type="common">Wild taro</name>
    <name type="synonym">Arum esculentum</name>
    <dbReference type="NCBI Taxonomy" id="4460"/>
    <lineage>
        <taxon>Eukaryota</taxon>
        <taxon>Viridiplantae</taxon>
        <taxon>Streptophyta</taxon>
        <taxon>Embryophyta</taxon>
        <taxon>Tracheophyta</taxon>
        <taxon>Spermatophyta</taxon>
        <taxon>Magnoliopsida</taxon>
        <taxon>Liliopsida</taxon>
        <taxon>Araceae</taxon>
        <taxon>Aroideae</taxon>
        <taxon>Colocasieae</taxon>
        <taxon>Colocasia</taxon>
    </lineage>
</organism>
<sequence>MSSDHGEGLLAIIHNHFQTSGSTRWSCQGSFPEAVEEQATPGRMAAAATATAAAAVAAEAAMMACGIRCETPLVYPSLSVLLPPIHFSPESRRSPISHSQRKSGKPHLFCKVNSNKAYEEWLGIVYGELQSIMARTSPISSTLCAHGQCFE</sequence>
<reference evidence="1" key="1">
    <citation type="submission" date="2017-07" db="EMBL/GenBank/DDBJ databases">
        <title>Taro Niue Genome Assembly and Annotation.</title>
        <authorList>
            <person name="Atibalentja N."/>
            <person name="Keating K."/>
            <person name="Fields C.J."/>
        </authorList>
    </citation>
    <scope>NUCLEOTIDE SEQUENCE</scope>
    <source>
        <strain evidence="1">Niue_2</strain>
        <tissue evidence="1">Leaf</tissue>
    </source>
</reference>
<keyword evidence="2" id="KW-1185">Reference proteome</keyword>
<evidence type="ECO:0000313" key="1">
    <source>
        <dbReference type="EMBL" id="MQL81786.1"/>
    </source>
</evidence>
<dbReference type="Proteomes" id="UP000652761">
    <property type="component" value="Unassembled WGS sequence"/>
</dbReference>
<proteinExistence type="predicted"/>
<dbReference type="EMBL" id="NMUH01000588">
    <property type="protein sequence ID" value="MQL81786.1"/>
    <property type="molecule type" value="Genomic_DNA"/>
</dbReference>
<comment type="caution">
    <text evidence="1">The sequence shown here is derived from an EMBL/GenBank/DDBJ whole genome shotgun (WGS) entry which is preliminary data.</text>
</comment>
<gene>
    <name evidence="1" type="ORF">Taro_014268</name>
</gene>